<dbReference type="EMBL" id="CYGY02000050">
    <property type="protein sequence ID" value="SIT46430.1"/>
    <property type="molecule type" value="Genomic_DNA"/>
</dbReference>
<reference evidence="1" key="1">
    <citation type="submission" date="2016-12" db="EMBL/GenBank/DDBJ databases">
        <authorList>
            <person name="Moulin L."/>
        </authorList>
    </citation>
    <scope>NUCLEOTIDE SEQUENCE [LARGE SCALE GENOMIC DNA]</scope>
    <source>
        <strain evidence="1">STM 7183</strain>
    </source>
</reference>
<accession>A0A1N7SGH4</accession>
<dbReference type="Proteomes" id="UP000195569">
    <property type="component" value="Unassembled WGS sequence"/>
</dbReference>
<comment type="caution">
    <text evidence="1">The sequence shown here is derived from an EMBL/GenBank/DDBJ whole genome shotgun (WGS) entry which is preliminary data.</text>
</comment>
<organism evidence="1 2">
    <name type="scientific">Paraburkholderia piptadeniae</name>
    <dbReference type="NCBI Taxonomy" id="1701573"/>
    <lineage>
        <taxon>Bacteria</taxon>
        <taxon>Pseudomonadati</taxon>
        <taxon>Pseudomonadota</taxon>
        <taxon>Betaproteobacteria</taxon>
        <taxon>Burkholderiales</taxon>
        <taxon>Burkholderiaceae</taxon>
        <taxon>Paraburkholderia</taxon>
    </lineage>
</organism>
<evidence type="ECO:0000313" key="1">
    <source>
        <dbReference type="EMBL" id="SIT46430.1"/>
    </source>
</evidence>
<sequence>MIATTHAITPHPDLRRPFPATRDLLATKDWFTRYTAQPTLVPARFTRLIAALRAIRRGEAIEHETDEPTHPLQRL</sequence>
<protein>
    <submittedName>
        <fullName evidence="1">Uncharacterized protein</fullName>
    </submittedName>
</protein>
<name>A0A1N7SGH4_9BURK</name>
<proteinExistence type="predicted"/>
<evidence type="ECO:0000313" key="2">
    <source>
        <dbReference type="Proteomes" id="UP000195569"/>
    </source>
</evidence>
<keyword evidence="2" id="KW-1185">Reference proteome</keyword>
<gene>
    <name evidence="1" type="ORF">BN2476_500220</name>
</gene>
<dbReference type="AlphaFoldDB" id="A0A1N7SGH4"/>